<organism evidence="1 2">
    <name type="scientific">Rhizobium skierniewicense</name>
    <dbReference type="NCBI Taxonomy" id="984260"/>
    <lineage>
        <taxon>Bacteria</taxon>
        <taxon>Pseudomonadati</taxon>
        <taxon>Pseudomonadota</taxon>
        <taxon>Alphaproteobacteria</taxon>
        <taxon>Hyphomicrobiales</taxon>
        <taxon>Rhizobiaceae</taxon>
        <taxon>Rhizobium/Agrobacterium group</taxon>
        <taxon>Rhizobium</taxon>
    </lineage>
</organism>
<proteinExistence type="predicted"/>
<evidence type="ECO:0000313" key="1">
    <source>
        <dbReference type="EMBL" id="MBB3947543.1"/>
    </source>
</evidence>
<evidence type="ECO:0000313" key="2">
    <source>
        <dbReference type="Proteomes" id="UP000565286"/>
    </source>
</evidence>
<protein>
    <submittedName>
        <fullName evidence="1">Uncharacterized protein</fullName>
    </submittedName>
</protein>
<keyword evidence="2" id="KW-1185">Reference proteome</keyword>
<comment type="caution">
    <text evidence="1">The sequence shown here is derived from an EMBL/GenBank/DDBJ whole genome shotgun (WGS) entry which is preliminary data.</text>
</comment>
<sequence length="71" mass="7665">MVFRPTEIRPRVQSVQEGCNRRIGKCGCLERVATLAGAKASLNTLPDRGIERTILALRLARGACQTAKNAG</sequence>
<reference evidence="1 2" key="1">
    <citation type="submission" date="2020-08" db="EMBL/GenBank/DDBJ databases">
        <title>Genomic Encyclopedia of Type Strains, Phase IV (KMG-IV): sequencing the most valuable type-strain genomes for metagenomic binning, comparative biology and taxonomic classification.</title>
        <authorList>
            <person name="Goeker M."/>
        </authorList>
    </citation>
    <scope>NUCLEOTIDE SEQUENCE [LARGE SCALE GENOMIC DNA]</scope>
    <source>
        <strain evidence="1 2">DSM 26438</strain>
    </source>
</reference>
<gene>
    <name evidence="1" type="ORF">GGQ73_003511</name>
</gene>
<name>A0A7W6C882_9HYPH</name>
<dbReference type="EMBL" id="JACIDV010000011">
    <property type="protein sequence ID" value="MBB3947543.1"/>
    <property type="molecule type" value="Genomic_DNA"/>
</dbReference>
<dbReference type="AlphaFoldDB" id="A0A7W6C882"/>
<accession>A0A7W6C882</accession>
<dbReference type="Proteomes" id="UP000565286">
    <property type="component" value="Unassembled WGS sequence"/>
</dbReference>